<dbReference type="AlphaFoldDB" id="X6NAC1"/>
<protein>
    <submittedName>
        <fullName evidence="2">Uncharacterized protein</fullName>
    </submittedName>
</protein>
<organism evidence="2 3">
    <name type="scientific">Reticulomyxa filosa</name>
    <dbReference type="NCBI Taxonomy" id="46433"/>
    <lineage>
        <taxon>Eukaryota</taxon>
        <taxon>Sar</taxon>
        <taxon>Rhizaria</taxon>
        <taxon>Retaria</taxon>
        <taxon>Foraminifera</taxon>
        <taxon>Monothalamids</taxon>
        <taxon>Reticulomyxidae</taxon>
        <taxon>Reticulomyxa</taxon>
    </lineage>
</organism>
<comment type="caution">
    <text evidence="2">The sequence shown here is derived from an EMBL/GenBank/DDBJ whole genome shotgun (WGS) entry which is preliminary data.</text>
</comment>
<dbReference type="Proteomes" id="UP000023152">
    <property type="component" value="Unassembled WGS sequence"/>
</dbReference>
<feature type="non-terminal residue" evidence="2">
    <location>
        <position position="1"/>
    </location>
</feature>
<evidence type="ECO:0000313" key="2">
    <source>
        <dbReference type="EMBL" id="ETO23245.1"/>
    </source>
</evidence>
<keyword evidence="3" id="KW-1185">Reference proteome</keyword>
<feature type="compositionally biased region" description="Polar residues" evidence="1">
    <location>
        <begin position="178"/>
        <end position="189"/>
    </location>
</feature>
<sequence>HFYNISLSFIDGSGSTYTNVHGCNIVKFGCIPGGILQKLRHSIQNKDWKSAVGTAQQLQPLINQHFTSGNQPTFEQLQDVLFCVCWFMDSAQYSYNTRDVNHMSSKTKKNQPIEQSKGDGLEVNDNSDHLMLTQENSPEVITYMKLLQLFVQLLECVGDHQRFKPSVPSTNKPKDNAIDNNASQTNGNSDEYRRDWTVHVVPRLVQLKCKEQLNKTILKNNKE</sequence>
<name>X6NAC1_RETFI</name>
<proteinExistence type="predicted"/>
<evidence type="ECO:0000256" key="1">
    <source>
        <dbReference type="SAM" id="MobiDB-lite"/>
    </source>
</evidence>
<reference evidence="2 3" key="1">
    <citation type="journal article" date="2013" name="Curr. Biol.">
        <title>The Genome of the Foraminiferan Reticulomyxa filosa.</title>
        <authorList>
            <person name="Glockner G."/>
            <person name="Hulsmann N."/>
            <person name="Schleicher M."/>
            <person name="Noegel A.A."/>
            <person name="Eichinger L."/>
            <person name="Gallinger C."/>
            <person name="Pawlowski J."/>
            <person name="Sierra R."/>
            <person name="Euteneuer U."/>
            <person name="Pillet L."/>
            <person name="Moustafa A."/>
            <person name="Platzer M."/>
            <person name="Groth M."/>
            <person name="Szafranski K."/>
            <person name="Schliwa M."/>
        </authorList>
    </citation>
    <scope>NUCLEOTIDE SEQUENCE [LARGE SCALE GENOMIC DNA]</scope>
</reference>
<feature type="region of interest" description="Disordered" evidence="1">
    <location>
        <begin position="102"/>
        <end position="122"/>
    </location>
</feature>
<feature type="compositionally biased region" description="Polar residues" evidence="1">
    <location>
        <begin position="102"/>
        <end position="114"/>
    </location>
</feature>
<gene>
    <name evidence="2" type="ORF">RFI_13938</name>
</gene>
<dbReference type="EMBL" id="ASPP01010088">
    <property type="protein sequence ID" value="ETO23245.1"/>
    <property type="molecule type" value="Genomic_DNA"/>
</dbReference>
<feature type="region of interest" description="Disordered" evidence="1">
    <location>
        <begin position="162"/>
        <end position="191"/>
    </location>
</feature>
<evidence type="ECO:0000313" key="3">
    <source>
        <dbReference type="Proteomes" id="UP000023152"/>
    </source>
</evidence>
<accession>X6NAC1</accession>